<evidence type="ECO:0000313" key="8">
    <source>
        <dbReference type="Proteomes" id="UP000247569"/>
    </source>
</evidence>
<proteinExistence type="predicted"/>
<keyword evidence="3" id="KW-0949">S-adenosyl-L-methionine</keyword>
<dbReference type="InterPro" id="IPR029063">
    <property type="entry name" value="SAM-dependent_MTases_sf"/>
</dbReference>
<dbReference type="AlphaFoldDB" id="A0A318JUY1"/>
<evidence type="ECO:0000256" key="1">
    <source>
        <dbReference type="ARBA" id="ARBA00022603"/>
    </source>
</evidence>
<dbReference type="OrthoDB" id="582216at2"/>
<dbReference type="SUPFAM" id="SSF53335">
    <property type="entry name" value="S-adenosyl-L-methionine-dependent methyltransferases"/>
    <property type="match status" value="1"/>
</dbReference>
<dbReference type="RefSeq" id="WP_051186580.1">
    <property type="nucleotide sequence ID" value="NZ_QJKF01000020.1"/>
</dbReference>
<dbReference type="InterPro" id="IPR016461">
    <property type="entry name" value="COMT-like"/>
</dbReference>
<dbReference type="InterPro" id="IPR001077">
    <property type="entry name" value="COMT_C"/>
</dbReference>
<feature type="active site" description="Proton acceptor" evidence="4">
    <location>
        <position position="246"/>
    </location>
</feature>
<dbReference type="Pfam" id="PF08100">
    <property type="entry name" value="Dimerisation"/>
    <property type="match status" value="1"/>
</dbReference>
<evidence type="ECO:0000259" key="5">
    <source>
        <dbReference type="Pfam" id="PF00891"/>
    </source>
</evidence>
<feature type="domain" description="O-methyltransferase dimerisation" evidence="6">
    <location>
        <begin position="13"/>
        <end position="88"/>
    </location>
</feature>
<accession>A0A318JUY1</accession>
<dbReference type="PIRSF" id="PIRSF005739">
    <property type="entry name" value="O-mtase"/>
    <property type="match status" value="1"/>
</dbReference>
<dbReference type="CDD" id="cd02440">
    <property type="entry name" value="AdoMet_MTases"/>
    <property type="match status" value="1"/>
</dbReference>
<evidence type="ECO:0000313" key="7">
    <source>
        <dbReference type="EMBL" id="PXX56355.1"/>
    </source>
</evidence>
<gene>
    <name evidence="7" type="ORF">DFR70_12096</name>
</gene>
<dbReference type="Gene3D" id="1.10.10.10">
    <property type="entry name" value="Winged helix-like DNA-binding domain superfamily/Winged helix DNA-binding domain"/>
    <property type="match status" value="1"/>
</dbReference>
<evidence type="ECO:0000256" key="3">
    <source>
        <dbReference type="ARBA" id="ARBA00022691"/>
    </source>
</evidence>
<dbReference type="GO" id="GO:0032259">
    <property type="term" value="P:methylation"/>
    <property type="evidence" value="ECO:0007669"/>
    <property type="project" value="UniProtKB-KW"/>
</dbReference>
<sequence length="356" mass="38947">MTTSPRALLSLLFNGDKAIDVVETAWEMGILDVLDAGPCSLGELCDRFELVPMRLYKLLDCLECLGLVTRQPSDTLQDTGYRATEGAHAAAEDVLGPASLERDRDGYPWRKLYGRLPEVLRGAHAMAPEDFSWPLDSAEQVAGFEHSMAAGIGPIAESFRANLSLRRGELRLLDVGGGDGTLAALLLRDNPGLRADVYNLPALRPLVERTRDESGLGDRLGFVGGDFLAEPLPTGYDILSFVRVLHDWQRPQARELLAKAYTALPPGGRVLICEEFRDAERLARQFFWSYFLIGVDSCASMLREVADYRGLLGDLGFTDVEVLVGPFEIVVATKPAEVAVRSVTTDIDAAPARLVD</sequence>
<keyword evidence="1 7" id="KW-0489">Methyltransferase</keyword>
<organism evidence="7 8">
    <name type="scientific">Nocardia tenerifensis</name>
    <dbReference type="NCBI Taxonomy" id="228006"/>
    <lineage>
        <taxon>Bacteria</taxon>
        <taxon>Bacillati</taxon>
        <taxon>Actinomycetota</taxon>
        <taxon>Actinomycetes</taxon>
        <taxon>Mycobacteriales</taxon>
        <taxon>Nocardiaceae</taxon>
        <taxon>Nocardia</taxon>
    </lineage>
</organism>
<dbReference type="PROSITE" id="PS51683">
    <property type="entry name" value="SAM_OMT_II"/>
    <property type="match status" value="1"/>
</dbReference>
<keyword evidence="8" id="KW-1185">Reference proteome</keyword>
<dbReference type="InterPro" id="IPR012967">
    <property type="entry name" value="COMT_dimerisation"/>
</dbReference>
<dbReference type="PANTHER" id="PTHR43712:SF2">
    <property type="entry name" value="O-METHYLTRANSFERASE CICE"/>
    <property type="match status" value="1"/>
</dbReference>
<keyword evidence="2 7" id="KW-0808">Transferase</keyword>
<dbReference type="Pfam" id="PF00891">
    <property type="entry name" value="Methyltransf_2"/>
    <property type="match status" value="1"/>
</dbReference>
<dbReference type="SUPFAM" id="SSF46785">
    <property type="entry name" value="Winged helix' DNA-binding domain"/>
    <property type="match status" value="1"/>
</dbReference>
<dbReference type="GO" id="GO:0046983">
    <property type="term" value="F:protein dimerization activity"/>
    <property type="evidence" value="ECO:0007669"/>
    <property type="project" value="InterPro"/>
</dbReference>
<dbReference type="InterPro" id="IPR036390">
    <property type="entry name" value="WH_DNA-bd_sf"/>
</dbReference>
<feature type="domain" description="O-methyltransferase C-terminal" evidence="5">
    <location>
        <begin position="170"/>
        <end position="317"/>
    </location>
</feature>
<evidence type="ECO:0000256" key="2">
    <source>
        <dbReference type="ARBA" id="ARBA00022679"/>
    </source>
</evidence>
<name>A0A318JUY1_9NOCA</name>
<dbReference type="Gene3D" id="3.40.50.150">
    <property type="entry name" value="Vaccinia Virus protein VP39"/>
    <property type="match status" value="1"/>
</dbReference>
<comment type="caution">
    <text evidence="7">The sequence shown here is derived from an EMBL/GenBank/DDBJ whole genome shotgun (WGS) entry which is preliminary data.</text>
</comment>
<protein>
    <submittedName>
        <fullName evidence="7">O-methyltransferase</fullName>
    </submittedName>
</protein>
<evidence type="ECO:0000256" key="4">
    <source>
        <dbReference type="PIRSR" id="PIRSR005739-1"/>
    </source>
</evidence>
<evidence type="ECO:0000259" key="6">
    <source>
        <dbReference type="Pfam" id="PF08100"/>
    </source>
</evidence>
<dbReference type="GO" id="GO:0008171">
    <property type="term" value="F:O-methyltransferase activity"/>
    <property type="evidence" value="ECO:0007669"/>
    <property type="project" value="InterPro"/>
</dbReference>
<dbReference type="InterPro" id="IPR036388">
    <property type="entry name" value="WH-like_DNA-bd_sf"/>
</dbReference>
<dbReference type="EMBL" id="QJKF01000020">
    <property type="protein sequence ID" value="PXX56355.1"/>
    <property type="molecule type" value="Genomic_DNA"/>
</dbReference>
<dbReference type="Proteomes" id="UP000247569">
    <property type="component" value="Unassembled WGS sequence"/>
</dbReference>
<dbReference type="PANTHER" id="PTHR43712">
    <property type="entry name" value="PUTATIVE (AFU_ORTHOLOGUE AFUA_4G14580)-RELATED"/>
    <property type="match status" value="1"/>
</dbReference>
<reference evidence="7 8" key="1">
    <citation type="submission" date="2018-05" db="EMBL/GenBank/DDBJ databases">
        <title>Genomic Encyclopedia of Type Strains, Phase IV (KMG-IV): sequencing the most valuable type-strain genomes for metagenomic binning, comparative biology and taxonomic classification.</title>
        <authorList>
            <person name="Goeker M."/>
        </authorList>
    </citation>
    <scope>NUCLEOTIDE SEQUENCE [LARGE SCALE GENOMIC DNA]</scope>
    <source>
        <strain evidence="7 8">DSM 44704</strain>
    </source>
</reference>